<evidence type="ECO:0000256" key="1">
    <source>
        <dbReference type="ARBA" id="ARBA00003496"/>
    </source>
</evidence>
<reference evidence="8" key="1">
    <citation type="submission" date="2023-06" db="EMBL/GenBank/DDBJ databases">
        <title>Genome-scale phylogeny and comparative genomics of the fungal order Sordariales.</title>
        <authorList>
            <consortium name="Lawrence Berkeley National Laboratory"/>
            <person name="Hensen N."/>
            <person name="Bonometti L."/>
            <person name="Westerberg I."/>
            <person name="Brannstrom I.O."/>
            <person name="Guillou S."/>
            <person name="Cros-Aarteil S."/>
            <person name="Calhoun S."/>
            <person name="Haridas S."/>
            <person name="Kuo A."/>
            <person name="Mondo S."/>
            <person name="Pangilinan J."/>
            <person name="Riley R."/>
            <person name="LaButti K."/>
            <person name="Andreopoulos B."/>
            <person name="Lipzen A."/>
            <person name="Chen C."/>
            <person name="Yanf M."/>
            <person name="Daum C."/>
            <person name="Ng V."/>
            <person name="Clum A."/>
            <person name="Steindorff A."/>
            <person name="Ohm R."/>
            <person name="Martin F."/>
            <person name="Silar P."/>
            <person name="Natvig D."/>
            <person name="Lalanne C."/>
            <person name="Gautier V."/>
            <person name="Ament-velasquez S.L."/>
            <person name="Kruys A."/>
            <person name="Hutchinson M.I."/>
            <person name="Powell A.J."/>
            <person name="Barry K."/>
            <person name="Miller A.N."/>
            <person name="Grigoriev I.V."/>
            <person name="Debuchy R."/>
            <person name="Gladieux P."/>
            <person name="Thoren M.H."/>
            <person name="Johannesson H."/>
        </authorList>
    </citation>
    <scope>NUCLEOTIDE SEQUENCE</scope>
    <source>
        <strain evidence="8">SMH3187-1</strain>
    </source>
</reference>
<keyword evidence="4" id="KW-0472">Membrane</keyword>
<dbReference type="Pfam" id="PF07819">
    <property type="entry name" value="PGAP1"/>
    <property type="match status" value="1"/>
</dbReference>
<protein>
    <recommendedName>
        <fullName evidence="2 4">GPI inositol-deacylase</fullName>
        <ecNumber evidence="4">3.1.-.-</ecNumber>
    </recommendedName>
</protein>
<dbReference type="Gene3D" id="3.40.50.1820">
    <property type="entry name" value="alpha/beta hydrolase"/>
    <property type="match status" value="1"/>
</dbReference>
<dbReference type="InterPro" id="IPR029058">
    <property type="entry name" value="AB_hydrolase_fold"/>
</dbReference>
<dbReference type="InterPro" id="IPR011047">
    <property type="entry name" value="Quinoprotein_ADH-like_sf"/>
</dbReference>
<dbReference type="Pfam" id="PF24883">
    <property type="entry name" value="NPHP3_N"/>
    <property type="match status" value="1"/>
</dbReference>
<evidence type="ECO:0000259" key="5">
    <source>
        <dbReference type="Pfam" id="PF07819"/>
    </source>
</evidence>
<dbReference type="PANTHER" id="PTHR10039">
    <property type="entry name" value="AMELOGENIN"/>
    <property type="match status" value="1"/>
</dbReference>
<keyword evidence="4" id="KW-0813">Transport</keyword>
<dbReference type="Pfam" id="PF22939">
    <property type="entry name" value="WHD_GPIID"/>
    <property type="match status" value="1"/>
</dbReference>
<dbReference type="GO" id="GO:0015031">
    <property type="term" value="P:protein transport"/>
    <property type="evidence" value="ECO:0007669"/>
    <property type="project" value="UniProtKB-KW"/>
</dbReference>
<evidence type="ECO:0000313" key="9">
    <source>
        <dbReference type="Proteomes" id="UP001172155"/>
    </source>
</evidence>
<evidence type="ECO:0000256" key="2">
    <source>
        <dbReference type="ARBA" id="ARBA00015856"/>
    </source>
</evidence>
<accession>A0AA40K5Q7</accession>
<dbReference type="Pfam" id="PF00400">
    <property type="entry name" value="WD40"/>
    <property type="match status" value="1"/>
</dbReference>
<dbReference type="SUPFAM" id="SSF52540">
    <property type="entry name" value="P-loop containing nucleoside triphosphate hydrolases"/>
    <property type="match status" value="1"/>
</dbReference>
<feature type="domain" description="Nephrocystin 3-like N-terminal" evidence="7">
    <location>
        <begin position="348"/>
        <end position="510"/>
    </location>
</feature>
<dbReference type="InterPro" id="IPR056884">
    <property type="entry name" value="NPHP3-like_N"/>
</dbReference>
<dbReference type="GO" id="GO:0005789">
    <property type="term" value="C:endoplasmic reticulum membrane"/>
    <property type="evidence" value="ECO:0007669"/>
    <property type="project" value="UniProtKB-SubCell"/>
</dbReference>
<comment type="caution">
    <text evidence="8">The sequence shown here is derived from an EMBL/GenBank/DDBJ whole genome shotgun (WGS) entry which is preliminary data.</text>
</comment>
<dbReference type="InterPro" id="IPR001680">
    <property type="entry name" value="WD40_rpt"/>
</dbReference>
<keyword evidence="3" id="KW-0677">Repeat</keyword>
<evidence type="ECO:0000256" key="4">
    <source>
        <dbReference type="RuleBase" id="RU365011"/>
    </source>
</evidence>
<dbReference type="InterPro" id="IPR054471">
    <property type="entry name" value="GPIID_WHD"/>
</dbReference>
<evidence type="ECO:0000259" key="7">
    <source>
        <dbReference type="Pfam" id="PF24883"/>
    </source>
</evidence>
<keyword evidence="4" id="KW-0256">Endoplasmic reticulum</keyword>
<dbReference type="EMBL" id="JAUKUD010000004">
    <property type="protein sequence ID" value="KAK0746941.1"/>
    <property type="molecule type" value="Genomic_DNA"/>
</dbReference>
<comment type="similarity">
    <text evidence="4">Belongs to the GPI inositol-deacylase family.</text>
</comment>
<keyword evidence="4" id="KW-0378">Hydrolase</keyword>
<dbReference type="SUPFAM" id="SSF53474">
    <property type="entry name" value="alpha/beta-Hydrolases"/>
    <property type="match status" value="1"/>
</dbReference>
<dbReference type="PANTHER" id="PTHR10039:SF16">
    <property type="entry name" value="GPI INOSITOL-DEACYLASE"/>
    <property type="match status" value="1"/>
</dbReference>
<feature type="domain" description="GPI inositol-deacylase winged helix" evidence="6">
    <location>
        <begin position="615"/>
        <end position="703"/>
    </location>
</feature>
<feature type="domain" description="GPI inositol-deacylase PGAP1-like alpha/beta" evidence="5">
    <location>
        <begin position="64"/>
        <end position="191"/>
    </location>
</feature>
<dbReference type="GO" id="GO:0016788">
    <property type="term" value="F:hydrolase activity, acting on ester bonds"/>
    <property type="evidence" value="ECO:0007669"/>
    <property type="project" value="InterPro"/>
</dbReference>
<sequence>MDQKSKFSFSFPLRRLTSNPLSESERLSRASTVSGETAQAGGDWKGTLGLNLLHAPSEPEFDLVFVHGLGGGSRKTWSRTNLSKDFWPAEWLPRDPAFNQVRIHSYGYDSDWVKGNDNCLNIHHIGKSFLMELATSPHINGSSTRIILIGHSMGGLVIKKAYMLARQDRLYKSLADRIRAIFFLGTPHRGSDSARILKNVLQIASSAPAYVTELVRGSGSLQAINDEFRQFSHDVEIWSFYETQKLSAKGFSTLIVDPESATLGYRDERQIPMNADHRSICKFQTPQDQNYIIIRNSLVSSMTGLSRSERVSAAESRVDQSQSLKDWLGLDESIEDDLGTAQEARVGGTCEWFLRKAAYRDWRDADPRAPPIFWLFGKPATGKSVLSGFVIEKLQEHGLRCAYYFFKHGDNSKSKFSTCLRALAFQMALEDECVREKLLSLQNGATKVDLDNERSIWRTLFVSGILPVLKESYIWVLDALDECSNAVAFFESVVPKLAPTVPLRIFVTARQVPELLKQISTLGPSRILCEQILADETLPDITTLVNSRAGTLLADDEASKAELIEKVVQKSNGSFLWTRLVLDELSNAFSEEDVKKVLDEVPYGMECLYRRALSSIEQATRGKELAKAILGWTACTTRPLMVQELGGALEVELKSKYPNLGETVTTLCGQLVTVDKAGRIQMIHETAREFLTDEKLTSDLAIRVEESHTKIAKVCLEYLTGDELKPPRTGRRTPGPSSHKRSPFFTYAWGAFSYHLALASPSDNDLLALVNSFLKINISSWIEHTALVKSLTLMVRVAKDLRQYTELCVAQRSPLSPDLQRMKAWTTDLQRIAAKFSNALITSPTAIHFLIPPFCPTTSAINDTSTTGKRLAIFGLPNPQWDDRLSCIDFEQEKTTAVCYGAEYLAVGLIRGRIALYHPTSCQEFRILHHGETITRLGFKNTSDVLVSCGSKTIKIWDVRSGQISHTFSAPRKCLELWFEGHYLLAASNTSEILSWDLESTPPRAMPKRIWRDSPDEDATFLSRPPAVFSLSIAHQMLAVAYSGQAITIWDLEDNAYYGSCGKELATGETSTHPLQALQFNPNKTIEIIAASYLDGDLVIIDPFNNIEIKRRRLSCHTLTASPDGRFLAGGGAGGVIQILEFDTLKLVYKVRTSDLWIKELAFSHDGMQLADLRGSQCNVWTPPVLIGGSIDDDMSADTSDTYTDDPGVHKVAKVTAVALAQVGIICGKEDGSVSLYDVTNGRFTRELYHHKASVRILDWLPKTKAIISVCVSNRIQAWSFDHLRSDKSWETERPKLDSRLKHEGGYAITHLTSGEEVGKLLFSTRQSDHLWDISTAAEESHLHYGSDERERTRIWLQHPTSPTLLVCIRQDMAEIYTWQGWKKVASVQLSSPLPGLQIKSLARYVWAREARVLLELEEIDGSTETQQIVSVALSNLLSTGQAAPSAPAAPSLAPLTSDVSPPIATLLPDLILHRVAHIVGIHSTANACKLMFLDISSWVCSVDIGAGLSPASASGAGNSYARHFFIPYDWFAGSRRLFSLVTESRGVVFAKGGDIAVVKGGLNYSEVVSLGDGLVGGARPRLRL</sequence>
<evidence type="ECO:0000259" key="6">
    <source>
        <dbReference type="Pfam" id="PF22939"/>
    </source>
</evidence>
<evidence type="ECO:0000313" key="8">
    <source>
        <dbReference type="EMBL" id="KAK0746941.1"/>
    </source>
</evidence>
<comment type="subcellular location">
    <subcellularLocation>
        <location evidence="4">Endoplasmic reticulum membrane</location>
    </subcellularLocation>
</comment>
<dbReference type="Proteomes" id="UP001172155">
    <property type="component" value="Unassembled WGS sequence"/>
</dbReference>
<name>A0AA40K5Q7_9PEZI</name>
<dbReference type="InterPro" id="IPR027417">
    <property type="entry name" value="P-loop_NTPase"/>
</dbReference>
<dbReference type="EC" id="3.1.-.-" evidence="4"/>
<dbReference type="InterPro" id="IPR015943">
    <property type="entry name" value="WD40/YVTN_repeat-like_dom_sf"/>
</dbReference>
<proteinExistence type="inferred from homology"/>
<dbReference type="SMART" id="SM00320">
    <property type="entry name" value="WD40"/>
    <property type="match status" value="8"/>
</dbReference>
<comment type="function">
    <text evidence="1 4">Involved in inositol deacylation of GPI-anchored proteins which plays important roles in the quality control and ER-associated degradation of GPI-anchored proteins.</text>
</comment>
<evidence type="ECO:0000256" key="3">
    <source>
        <dbReference type="ARBA" id="ARBA00022737"/>
    </source>
</evidence>
<dbReference type="Gene3D" id="2.130.10.10">
    <property type="entry name" value="YVTN repeat-like/Quinoprotein amine dehydrogenase"/>
    <property type="match status" value="2"/>
</dbReference>
<dbReference type="SUPFAM" id="SSF50998">
    <property type="entry name" value="Quinoprotein alcohol dehydrogenase-like"/>
    <property type="match status" value="1"/>
</dbReference>
<keyword evidence="9" id="KW-1185">Reference proteome</keyword>
<gene>
    <name evidence="8" type="ORF">B0T18DRAFT_327372</name>
</gene>
<keyword evidence="4" id="KW-0653">Protein transport</keyword>
<organism evidence="8 9">
    <name type="scientific">Schizothecium vesticola</name>
    <dbReference type="NCBI Taxonomy" id="314040"/>
    <lineage>
        <taxon>Eukaryota</taxon>
        <taxon>Fungi</taxon>
        <taxon>Dikarya</taxon>
        <taxon>Ascomycota</taxon>
        <taxon>Pezizomycotina</taxon>
        <taxon>Sordariomycetes</taxon>
        <taxon>Sordariomycetidae</taxon>
        <taxon>Sordariales</taxon>
        <taxon>Schizotheciaceae</taxon>
        <taxon>Schizothecium</taxon>
    </lineage>
</organism>
<dbReference type="InterPro" id="IPR012908">
    <property type="entry name" value="PGAP1-ab_dom-like"/>
</dbReference>